<comment type="caution">
    <text evidence="5">The sequence shown here is derived from an EMBL/GenBank/DDBJ whole genome shotgun (WGS) entry which is preliminary data.</text>
</comment>
<dbReference type="InterPro" id="IPR005399">
    <property type="entry name" value="K_chnl_volt-dep_bsu_KCNAB-rel"/>
</dbReference>
<dbReference type="Proteomes" id="UP000620104">
    <property type="component" value="Unassembled WGS sequence"/>
</dbReference>
<sequence length="363" mass="41049">MTTDQGLQREKMFDPKNMIFRNLGSSGLRVPLFSLGGWLTLGGTQRGDVVKEIMQLAFDNGINMFDSAEGYAEGNSEVEMGRVIKECGWQRSDLIVTTKIFFGTGRKDFNSRGLSRKHLIEGLNHSLARLQMDYVDVVFAHRPDPTVPMEEIVRAFDWLINAGKAFYWGTSEWSAQQLQEAHEVAAKHNLIPPTCEQPQYNMMHRERFEVEYHPIFRKYKMGTTTWSPLLSGMLTGKYNDGVPEDSRYATNKDFFAETVKKLKSPEGQEKIEKVKKLTEIAEKQLGCTMTQLALAWVAKNEDVSTVILGASKPEQIIDNLKALDVLPKLTPEVMAAIDDILNNKPAHPALYGREVYRLVTNAL</sequence>
<dbReference type="InterPro" id="IPR036812">
    <property type="entry name" value="NAD(P)_OxRdtase_dom_sf"/>
</dbReference>
<evidence type="ECO:0000256" key="2">
    <source>
        <dbReference type="ARBA" id="ARBA00022857"/>
    </source>
</evidence>
<dbReference type="PANTHER" id="PTHR43150:SF2">
    <property type="entry name" value="HYPERKINETIC, ISOFORM M"/>
    <property type="match status" value="1"/>
</dbReference>
<dbReference type="SUPFAM" id="SSF51430">
    <property type="entry name" value="NAD(P)-linked oxidoreductase"/>
    <property type="match status" value="1"/>
</dbReference>
<protein>
    <recommendedName>
        <fullName evidence="4">NADP-dependent oxidoreductase domain-containing protein</fullName>
    </recommendedName>
</protein>
<feature type="domain" description="NADP-dependent oxidoreductase" evidence="4">
    <location>
        <begin position="35"/>
        <end position="341"/>
    </location>
</feature>
<keyword evidence="3" id="KW-0560">Oxidoreductase</keyword>
<reference evidence="5" key="1">
    <citation type="submission" date="2020-07" db="EMBL/GenBank/DDBJ databases">
        <title>Draft Genome Sequence of a Deep-Sea Yeast, Naganishia (Cryptococcus) liquefaciens strain N6.</title>
        <authorList>
            <person name="Han Y.W."/>
            <person name="Kajitani R."/>
            <person name="Morimoto H."/>
            <person name="Parhat M."/>
            <person name="Tsubouchi H."/>
            <person name="Bakenova O."/>
            <person name="Ogata M."/>
            <person name="Argunhan B."/>
            <person name="Aoki R."/>
            <person name="Kajiwara S."/>
            <person name="Itoh T."/>
            <person name="Iwasaki H."/>
        </authorList>
    </citation>
    <scope>NUCLEOTIDE SEQUENCE</scope>
    <source>
        <strain evidence="5">N6</strain>
    </source>
</reference>
<accession>A0A8H3TP86</accession>
<keyword evidence="2" id="KW-0521">NADP</keyword>
<dbReference type="Gene3D" id="3.20.20.100">
    <property type="entry name" value="NADP-dependent oxidoreductase domain"/>
    <property type="match status" value="1"/>
</dbReference>
<evidence type="ECO:0000313" key="6">
    <source>
        <dbReference type="Proteomes" id="UP000620104"/>
    </source>
</evidence>
<comment type="similarity">
    <text evidence="1">Belongs to the shaker potassium channel beta subunit family.</text>
</comment>
<organism evidence="5 6">
    <name type="scientific">Naganishia liquefaciens</name>
    <dbReference type="NCBI Taxonomy" id="104408"/>
    <lineage>
        <taxon>Eukaryota</taxon>
        <taxon>Fungi</taxon>
        <taxon>Dikarya</taxon>
        <taxon>Basidiomycota</taxon>
        <taxon>Agaricomycotina</taxon>
        <taxon>Tremellomycetes</taxon>
        <taxon>Filobasidiales</taxon>
        <taxon>Filobasidiaceae</taxon>
        <taxon>Naganishia</taxon>
    </lineage>
</organism>
<dbReference type="InterPro" id="IPR023210">
    <property type="entry name" value="NADP_OxRdtase_dom"/>
</dbReference>
<dbReference type="OrthoDB" id="1720422at2759"/>
<dbReference type="PANTHER" id="PTHR43150">
    <property type="entry name" value="HYPERKINETIC, ISOFORM M"/>
    <property type="match status" value="1"/>
</dbReference>
<proteinExistence type="inferred from homology"/>
<dbReference type="PRINTS" id="PR01577">
    <property type="entry name" value="KCNABCHANNEL"/>
</dbReference>
<dbReference type="EMBL" id="BLZA01000009">
    <property type="protein sequence ID" value="GHJ84826.1"/>
    <property type="molecule type" value="Genomic_DNA"/>
</dbReference>
<evidence type="ECO:0000313" key="5">
    <source>
        <dbReference type="EMBL" id="GHJ84826.1"/>
    </source>
</evidence>
<dbReference type="AlphaFoldDB" id="A0A8H3TP86"/>
<dbReference type="Pfam" id="PF00248">
    <property type="entry name" value="Aldo_ket_red"/>
    <property type="match status" value="1"/>
</dbReference>
<evidence type="ECO:0000256" key="3">
    <source>
        <dbReference type="ARBA" id="ARBA00023002"/>
    </source>
</evidence>
<name>A0A8H3TP86_9TREE</name>
<dbReference type="GO" id="GO:0016491">
    <property type="term" value="F:oxidoreductase activity"/>
    <property type="evidence" value="ECO:0007669"/>
    <property type="project" value="UniProtKB-KW"/>
</dbReference>
<gene>
    <name evidence="5" type="ORF">NliqN6_1228</name>
</gene>
<dbReference type="CDD" id="cd19143">
    <property type="entry name" value="AKR_AKR6C1_2"/>
    <property type="match status" value="1"/>
</dbReference>
<evidence type="ECO:0000259" key="4">
    <source>
        <dbReference type="Pfam" id="PF00248"/>
    </source>
</evidence>
<evidence type="ECO:0000256" key="1">
    <source>
        <dbReference type="ARBA" id="ARBA00006515"/>
    </source>
</evidence>
<keyword evidence="6" id="KW-1185">Reference proteome</keyword>